<sequence>MTHADEQLDPIGQLVDEFVQQMQAGQDPSVEEFVSVHPDYAEALREVLPMLMVMERSKASDSSGIVGHDSWENSFVGQKFGDFEIVREVGRGGMGIVYEAQQISLGRQVALKILRRHSQLNEKQRLRFEREARAAARLHHTNIVPVFGIGTDEGLDFYVMQYINGQSLDLVIDELQCLEKEQGSGSIYHSDQSSVNNSYVKTGSGSSSSPESSYWKRIARIGFQIADALQYSHEQGVTHRDIKPGNLLLDYRGVVWITDFGLAKAEDHHNITHSGDILGTIRYMPPEAFIGESDALSDIYSLGITLYELLTLKAAFQESDRHKLIKKVTEAEIPRIESLNAKIPRDLATIVEKAIQRDPQDRYQSAGQLADDLDRFLHDVPILARRSTAIERLVRWARRNQLLAASTAVTVCLLFLLAVGGVASAIYFQKQSEIQAGLVQEKDGLAERNLKLFKQNQAALEDAIEKGQRLEVARAVAVEQEQKTRRILYHSHMGTARQSLNEHRGLVRTQRLLEQWRPQPGERDLRDWEWYFIQSLCHEEEFSLAGHEDAIRCVAWSPDGRTIASASLDGTVRLWDVESHSQVLLIETGFAEVYSIAWSPSGDYFSAGGDDGFVVWNTDSNEEVHRAGAGRRVFSVEWSPLDYHLACLFKDKSREEPAEVQIYRVDDWSLQRTIGLSRVGLYTTEIGWNPNGWFLATPNEQRVEVWNMIEQVPGDKPLLTFNDHRAFSKSAQFSPTRRGHLATASRDASILVYQLGFDRSKTPPEAFGNLMTTLRGHTHGIASIDWHVDGVRLASCGWDGTTRLWNTETGEELRKILGHTKHVFAVEWSPSGDMLATAGDDNLVKIWNPEAATSHRVVEVSPTEAIMSMDLNHDASQFCIATGSGQLETWDSATGQRITALPSEFRRLSLVQFHPTRNHLLAVSQRGEVELWDMDSKEMMASTTLDQQVRSLAWSPHGDRVAFGVADRVEIWDSSLSNQIDEIVTPESRVLSIAYNLDGSLIAVGGSQARVDIFTTEGVLKSSFNDSSGAVRHLAWSADGNRLATIADDPNVHIWNVSTGELEQELIGHNDLLSSVQWGPEDRRILSTSVRGTVKLWDPVSGEETFSEFAGIGRLRSPCWHHDARMIVTSSEGNVVIWDASRGYEVEDGYLQE</sequence>
<evidence type="ECO:0000313" key="9">
    <source>
        <dbReference type="EMBL" id="TWT51926.1"/>
    </source>
</evidence>
<feature type="domain" description="Protein kinase" evidence="8">
    <location>
        <begin position="83"/>
        <end position="377"/>
    </location>
</feature>
<keyword evidence="9" id="KW-0418">Kinase</keyword>
<accession>A0A5C5WM80</accession>
<feature type="binding site" evidence="6">
    <location>
        <position position="112"/>
    </location>
    <ligand>
        <name>ATP</name>
        <dbReference type="ChEBI" id="CHEBI:30616"/>
    </ligand>
</feature>
<dbReference type="InterPro" id="IPR000719">
    <property type="entry name" value="Prot_kinase_dom"/>
</dbReference>
<keyword evidence="3 6" id="KW-0547">Nucleotide-binding</keyword>
<dbReference type="Pfam" id="PF00400">
    <property type="entry name" value="WD40"/>
    <property type="match status" value="4"/>
</dbReference>
<reference evidence="9 10" key="1">
    <citation type="submission" date="2019-02" db="EMBL/GenBank/DDBJ databases">
        <title>Deep-cultivation of Planctomycetes and their phenomic and genomic characterization uncovers novel biology.</title>
        <authorList>
            <person name="Wiegand S."/>
            <person name="Jogler M."/>
            <person name="Boedeker C."/>
            <person name="Pinto D."/>
            <person name="Vollmers J."/>
            <person name="Rivas-Marin E."/>
            <person name="Kohn T."/>
            <person name="Peeters S.H."/>
            <person name="Heuer A."/>
            <person name="Rast P."/>
            <person name="Oberbeckmann S."/>
            <person name="Bunk B."/>
            <person name="Jeske O."/>
            <person name="Meyerdierks A."/>
            <person name="Storesund J.E."/>
            <person name="Kallscheuer N."/>
            <person name="Luecker S."/>
            <person name="Lage O.M."/>
            <person name="Pohl T."/>
            <person name="Merkel B.J."/>
            <person name="Hornburger P."/>
            <person name="Mueller R.-W."/>
            <person name="Bruemmer F."/>
            <person name="Labrenz M."/>
            <person name="Spormann A.M."/>
            <person name="Op Den Camp H."/>
            <person name="Overmann J."/>
            <person name="Amann R."/>
            <person name="Jetten M.S.M."/>
            <person name="Mascher T."/>
            <person name="Medema M.H."/>
            <person name="Devos D.P."/>
            <person name="Kaster A.-K."/>
            <person name="Ovreas L."/>
            <person name="Rohde M."/>
            <person name="Galperin M.Y."/>
            <person name="Jogler C."/>
        </authorList>
    </citation>
    <scope>NUCLEOTIDE SEQUENCE [LARGE SCALE GENOMIC DNA]</scope>
    <source>
        <strain evidence="9 10">KOR42</strain>
    </source>
</reference>
<keyword evidence="10" id="KW-1185">Reference proteome</keyword>
<dbReference type="EC" id="2.7.11.1" evidence="9"/>
<dbReference type="AlphaFoldDB" id="A0A5C5WM80"/>
<keyword evidence="7" id="KW-0812">Transmembrane</keyword>
<evidence type="ECO:0000256" key="6">
    <source>
        <dbReference type="PROSITE-ProRule" id="PRU10141"/>
    </source>
</evidence>
<dbReference type="SUPFAM" id="SSF50998">
    <property type="entry name" value="Quinoprotein alcohol dehydrogenase-like"/>
    <property type="match status" value="1"/>
</dbReference>
<evidence type="ECO:0000259" key="8">
    <source>
        <dbReference type="PROSITE" id="PS50011"/>
    </source>
</evidence>
<feature type="repeat" description="WD" evidence="5">
    <location>
        <begin position="1066"/>
        <end position="1107"/>
    </location>
</feature>
<dbReference type="InterPro" id="IPR011047">
    <property type="entry name" value="Quinoprotein_ADH-like_sf"/>
</dbReference>
<dbReference type="RefSeq" id="WP_146510691.1">
    <property type="nucleotide sequence ID" value="NZ_SIHI01000009.1"/>
</dbReference>
<feature type="repeat" description="WD" evidence="5">
    <location>
        <begin position="774"/>
        <end position="815"/>
    </location>
</feature>
<proteinExistence type="predicted"/>
<dbReference type="Gene3D" id="2.130.10.10">
    <property type="entry name" value="YVTN repeat-like/Quinoprotein amine dehydrogenase"/>
    <property type="match status" value="4"/>
</dbReference>
<feature type="transmembrane region" description="Helical" evidence="7">
    <location>
        <begin position="402"/>
        <end position="428"/>
    </location>
</feature>
<keyword evidence="4 6" id="KW-0067">ATP-binding</keyword>
<dbReference type="PROSITE" id="PS00108">
    <property type="entry name" value="PROTEIN_KINASE_ST"/>
    <property type="match status" value="1"/>
</dbReference>
<dbReference type="InterPro" id="IPR011009">
    <property type="entry name" value="Kinase-like_dom_sf"/>
</dbReference>
<dbReference type="SMART" id="SM00220">
    <property type="entry name" value="S_TKc"/>
    <property type="match status" value="1"/>
</dbReference>
<dbReference type="PRINTS" id="PR00320">
    <property type="entry name" value="GPROTEINBRPT"/>
</dbReference>
<dbReference type="CDD" id="cd00200">
    <property type="entry name" value="WD40"/>
    <property type="match status" value="2"/>
</dbReference>
<dbReference type="InterPro" id="IPR024977">
    <property type="entry name" value="Apc4-like_WD40_dom"/>
</dbReference>
<protein>
    <submittedName>
        <fullName evidence="9">Serine/threonine-protein kinase PrkC</fullName>
        <ecNumber evidence="9">2.7.11.1</ecNumber>
    </submittedName>
</protein>
<dbReference type="GO" id="GO:0004674">
    <property type="term" value="F:protein serine/threonine kinase activity"/>
    <property type="evidence" value="ECO:0007669"/>
    <property type="project" value="UniProtKB-EC"/>
</dbReference>
<dbReference type="SUPFAM" id="SSF56112">
    <property type="entry name" value="Protein kinase-like (PK-like)"/>
    <property type="match status" value="1"/>
</dbReference>
<dbReference type="PROSITE" id="PS00107">
    <property type="entry name" value="PROTEIN_KINASE_ATP"/>
    <property type="match status" value="1"/>
</dbReference>
<evidence type="ECO:0000256" key="2">
    <source>
        <dbReference type="ARBA" id="ARBA00022737"/>
    </source>
</evidence>
<comment type="caution">
    <text evidence="9">The sequence shown here is derived from an EMBL/GenBank/DDBJ whole genome shotgun (WGS) entry which is preliminary data.</text>
</comment>
<keyword evidence="7" id="KW-1133">Transmembrane helix</keyword>
<dbReference type="CDD" id="cd14014">
    <property type="entry name" value="STKc_PknB_like"/>
    <property type="match status" value="1"/>
</dbReference>
<dbReference type="Gene3D" id="1.10.510.10">
    <property type="entry name" value="Transferase(Phosphotransferase) domain 1"/>
    <property type="match status" value="1"/>
</dbReference>
<evidence type="ECO:0000256" key="1">
    <source>
        <dbReference type="ARBA" id="ARBA00022574"/>
    </source>
</evidence>
<dbReference type="PROSITE" id="PS50011">
    <property type="entry name" value="PROTEIN_KINASE_DOM"/>
    <property type="match status" value="1"/>
</dbReference>
<dbReference type="InterPro" id="IPR015943">
    <property type="entry name" value="WD40/YVTN_repeat-like_dom_sf"/>
</dbReference>
<evidence type="ECO:0000256" key="4">
    <source>
        <dbReference type="ARBA" id="ARBA00022840"/>
    </source>
</evidence>
<dbReference type="InterPro" id="IPR017441">
    <property type="entry name" value="Protein_kinase_ATP_BS"/>
</dbReference>
<dbReference type="PANTHER" id="PTHR19879:SF9">
    <property type="entry name" value="TRANSCRIPTION INITIATION FACTOR TFIID SUBUNIT 5"/>
    <property type="match status" value="1"/>
</dbReference>
<dbReference type="PROSITE" id="PS00678">
    <property type="entry name" value="WD_REPEATS_1"/>
    <property type="match status" value="3"/>
</dbReference>
<evidence type="ECO:0000256" key="3">
    <source>
        <dbReference type="ARBA" id="ARBA00022741"/>
    </source>
</evidence>
<feature type="repeat" description="WD" evidence="5">
    <location>
        <begin position="544"/>
        <end position="585"/>
    </location>
</feature>
<gene>
    <name evidence="9" type="primary">prkC_8</name>
    <name evidence="9" type="ORF">KOR42_32080</name>
</gene>
<dbReference type="InterPro" id="IPR036322">
    <property type="entry name" value="WD40_repeat_dom_sf"/>
</dbReference>
<dbReference type="PANTHER" id="PTHR19879">
    <property type="entry name" value="TRANSCRIPTION INITIATION FACTOR TFIID"/>
    <property type="match status" value="1"/>
</dbReference>
<dbReference type="EMBL" id="SIHI01000009">
    <property type="protein sequence ID" value="TWT51926.1"/>
    <property type="molecule type" value="Genomic_DNA"/>
</dbReference>
<feature type="repeat" description="WD" evidence="5">
    <location>
        <begin position="816"/>
        <end position="857"/>
    </location>
</feature>
<dbReference type="OrthoDB" id="500858at2"/>
<evidence type="ECO:0000256" key="5">
    <source>
        <dbReference type="PROSITE-ProRule" id="PRU00221"/>
    </source>
</evidence>
<dbReference type="PROSITE" id="PS50294">
    <property type="entry name" value="WD_REPEATS_REGION"/>
    <property type="match status" value="5"/>
</dbReference>
<name>A0A5C5WM80_9PLAN</name>
<dbReference type="Proteomes" id="UP000317243">
    <property type="component" value="Unassembled WGS sequence"/>
</dbReference>
<keyword evidence="9" id="KW-0808">Transferase</keyword>
<keyword evidence="7" id="KW-0472">Membrane</keyword>
<dbReference type="PROSITE" id="PS50082">
    <property type="entry name" value="WD_REPEATS_2"/>
    <property type="match status" value="6"/>
</dbReference>
<evidence type="ECO:0000313" key="10">
    <source>
        <dbReference type="Proteomes" id="UP000317243"/>
    </source>
</evidence>
<dbReference type="Pfam" id="PF12894">
    <property type="entry name" value="ANAPC4_WD40"/>
    <property type="match status" value="1"/>
</dbReference>
<organism evidence="9 10">
    <name type="scientific">Thalassoglobus neptunius</name>
    <dbReference type="NCBI Taxonomy" id="1938619"/>
    <lineage>
        <taxon>Bacteria</taxon>
        <taxon>Pseudomonadati</taxon>
        <taxon>Planctomycetota</taxon>
        <taxon>Planctomycetia</taxon>
        <taxon>Planctomycetales</taxon>
        <taxon>Planctomycetaceae</taxon>
        <taxon>Thalassoglobus</taxon>
    </lineage>
</organism>
<keyword evidence="2" id="KW-0677">Repeat</keyword>
<dbReference type="InterPro" id="IPR020472">
    <property type="entry name" value="WD40_PAC1"/>
</dbReference>
<dbReference type="Pfam" id="PF00069">
    <property type="entry name" value="Pkinase"/>
    <property type="match status" value="1"/>
</dbReference>
<keyword evidence="1 5" id="KW-0853">WD repeat</keyword>
<evidence type="ECO:0000256" key="7">
    <source>
        <dbReference type="SAM" id="Phobius"/>
    </source>
</evidence>
<dbReference type="SMART" id="SM00320">
    <property type="entry name" value="WD40"/>
    <property type="match status" value="13"/>
</dbReference>
<dbReference type="InterPro" id="IPR019775">
    <property type="entry name" value="WD40_repeat_CS"/>
</dbReference>
<dbReference type="SUPFAM" id="SSF50978">
    <property type="entry name" value="WD40 repeat-like"/>
    <property type="match status" value="1"/>
</dbReference>
<feature type="repeat" description="WD" evidence="5">
    <location>
        <begin position="901"/>
        <end position="942"/>
    </location>
</feature>
<dbReference type="Gene3D" id="3.30.200.20">
    <property type="entry name" value="Phosphorylase Kinase, domain 1"/>
    <property type="match status" value="1"/>
</dbReference>
<feature type="repeat" description="WD" evidence="5">
    <location>
        <begin position="1024"/>
        <end position="1065"/>
    </location>
</feature>
<dbReference type="InterPro" id="IPR001680">
    <property type="entry name" value="WD40_rpt"/>
</dbReference>
<dbReference type="InterPro" id="IPR008271">
    <property type="entry name" value="Ser/Thr_kinase_AS"/>
</dbReference>
<dbReference type="GO" id="GO:0005524">
    <property type="term" value="F:ATP binding"/>
    <property type="evidence" value="ECO:0007669"/>
    <property type="project" value="UniProtKB-UniRule"/>
</dbReference>